<dbReference type="PRINTS" id="PR00038">
    <property type="entry name" value="HTHLUXR"/>
</dbReference>
<accession>A0A9X2NEF2</accession>
<dbReference type="SUPFAM" id="SSF48452">
    <property type="entry name" value="TPR-like"/>
    <property type="match status" value="1"/>
</dbReference>
<dbReference type="SMART" id="SM00421">
    <property type="entry name" value="HTH_LUXR"/>
    <property type="match status" value="1"/>
</dbReference>
<evidence type="ECO:0000259" key="3">
    <source>
        <dbReference type="PROSITE" id="PS50043"/>
    </source>
</evidence>
<dbReference type="EMBL" id="JAMXQV010000003">
    <property type="protein sequence ID" value="MCR6483030.1"/>
    <property type="molecule type" value="Genomic_DNA"/>
</dbReference>
<dbReference type="GO" id="GO:0005737">
    <property type="term" value="C:cytoplasm"/>
    <property type="evidence" value="ECO:0007669"/>
    <property type="project" value="TreeGrafter"/>
</dbReference>
<gene>
    <name evidence="4" type="ORF">M8542_09385</name>
</gene>
<keyword evidence="2" id="KW-0067">ATP-binding</keyword>
<dbReference type="PANTHER" id="PTHR16305">
    <property type="entry name" value="TESTICULAR SOLUBLE ADENYLYL CYCLASE"/>
    <property type="match status" value="1"/>
</dbReference>
<dbReference type="AlphaFoldDB" id="A0A9X2NEF2"/>
<dbReference type="Gene3D" id="1.25.40.10">
    <property type="entry name" value="Tetratricopeptide repeat domain"/>
    <property type="match status" value="1"/>
</dbReference>
<dbReference type="InterPro" id="IPR036388">
    <property type="entry name" value="WH-like_DNA-bd_sf"/>
</dbReference>
<feature type="domain" description="HTH luxR-type" evidence="3">
    <location>
        <begin position="855"/>
        <end position="920"/>
    </location>
</feature>
<keyword evidence="1" id="KW-0547">Nucleotide-binding</keyword>
<dbReference type="SUPFAM" id="SSF46894">
    <property type="entry name" value="C-terminal effector domain of the bipartite response regulators"/>
    <property type="match status" value="1"/>
</dbReference>
<dbReference type="Pfam" id="PF00196">
    <property type="entry name" value="GerE"/>
    <property type="match status" value="1"/>
</dbReference>
<reference evidence="4" key="1">
    <citation type="submission" date="2022-06" db="EMBL/GenBank/DDBJ databases">
        <title>Amycolatopsis iheyaensis sp. nov., a new species of the genus Amycolatopsis isolated from soil in Iheya island, Japan.</title>
        <authorList>
            <person name="Ngamcharungchit C."/>
            <person name="Kanto H."/>
            <person name="Take A."/>
            <person name="Intra B."/>
            <person name="Matsumoto A."/>
            <person name="Panbangred W."/>
            <person name="Inahashi Y."/>
        </authorList>
    </citation>
    <scope>NUCLEOTIDE SEQUENCE</scope>
    <source>
        <strain evidence="4">OK19-0408</strain>
    </source>
</reference>
<dbReference type="GO" id="GO:0006355">
    <property type="term" value="P:regulation of DNA-templated transcription"/>
    <property type="evidence" value="ECO:0007669"/>
    <property type="project" value="InterPro"/>
</dbReference>
<dbReference type="PROSITE" id="PS50043">
    <property type="entry name" value="HTH_LUXR_2"/>
    <property type="match status" value="1"/>
</dbReference>
<keyword evidence="5" id="KW-1185">Reference proteome</keyword>
<evidence type="ECO:0000256" key="1">
    <source>
        <dbReference type="ARBA" id="ARBA00022741"/>
    </source>
</evidence>
<dbReference type="InterPro" id="IPR011990">
    <property type="entry name" value="TPR-like_helical_dom_sf"/>
</dbReference>
<dbReference type="InterPro" id="IPR027417">
    <property type="entry name" value="P-loop_NTPase"/>
</dbReference>
<dbReference type="GO" id="GO:0003677">
    <property type="term" value="F:DNA binding"/>
    <property type="evidence" value="ECO:0007669"/>
    <property type="project" value="InterPro"/>
</dbReference>
<evidence type="ECO:0000313" key="4">
    <source>
        <dbReference type="EMBL" id="MCR6483030.1"/>
    </source>
</evidence>
<dbReference type="Gene3D" id="1.10.10.10">
    <property type="entry name" value="Winged helix-like DNA-binding domain superfamily/Winged helix DNA-binding domain"/>
    <property type="match status" value="1"/>
</dbReference>
<comment type="caution">
    <text evidence="4">The sequence shown here is derived from an EMBL/GenBank/DDBJ whole genome shotgun (WGS) entry which is preliminary data.</text>
</comment>
<dbReference type="InterPro" id="IPR000792">
    <property type="entry name" value="Tscrpt_reg_LuxR_C"/>
</dbReference>
<name>A0A9X2NEF2_9PSEU</name>
<dbReference type="InterPro" id="IPR016032">
    <property type="entry name" value="Sig_transdc_resp-reg_C-effctor"/>
</dbReference>
<dbReference type="GO" id="GO:0004016">
    <property type="term" value="F:adenylate cyclase activity"/>
    <property type="evidence" value="ECO:0007669"/>
    <property type="project" value="TreeGrafter"/>
</dbReference>
<dbReference type="CDD" id="cd06170">
    <property type="entry name" value="LuxR_C_like"/>
    <property type="match status" value="1"/>
</dbReference>
<organism evidence="4 5">
    <name type="scientific">Amycolatopsis iheyensis</name>
    <dbReference type="NCBI Taxonomy" id="2945988"/>
    <lineage>
        <taxon>Bacteria</taxon>
        <taxon>Bacillati</taxon>
        <taxon>Actinomycetota</taxon>
        <taxon>Actinomycetes</taxon>
        <taxon>Pseudonocardiales</taxon>
        <taxon>Pseudonocardiaceae</taxon>
        <taxon>Amycolatopsis</taxon>
    </lineage>
</organism>
<dbReference type="Pfam" id="PF13191">
    <property type="entry name" value="AAA_16"/>
    <property type="match status" value="1"/>
</dbReference>
<dbReference type="RefSeq" id="WP_257919643.1">
    <property type="nucleotide sequence ID" value="NZ_JAMXQV010000003.1"/>
</dbReference>
<proteinExistence type="predicted"/>
<dbReference type="Proteomes" id="UP001144096">
    <property type="component" value="Unassembled WGS sequence"/>
</dbReference>
<dbReference type="PANTHER" id="PTHR16305:SF35">
    <property type="entry name" value="TRANSCRIPTIONAL ACTIVATOR DOMAIN"/>
    <property type="match status" value="1"/>
</dbReference>
<protein>
    <submittedName>
        <fullName evidence="4">AAA family ATPase</fullName>
    </submittedName>
</protein>
<dbReference type="GO" id="GO:0005524">
    <property type="term" value="F:ATP binding"/>
    <property type="evidence" value="ECO:0007669"/>
    <property type="project" value="UniProtKB-KW"/>
</dbReference>
<dbReference type="PROSITE" id="PS00622">
    <property type="entry name" value="HTH_LUXR_1"/>
    <property type="match status" value="1"/>
</dbReference>
<dbReference type="SUPFAM" id="SSF52540">
    <property type="entry name" value="P-loop containing nucleoside triphosphate hydrolases"/>
    <property type="match status" value="1"/>
</dbReference>
<sequence length="925" mass="97410">MLERDVEVSVLDGALRQAAAGHGGVVVLEAAAGLGKTALLRHTREAARDAGCTVLSACGAELERDFTFGAIHQLFGPVLATASTDRLFTGAASAAACLFSPAGEPPHSLHPLLNGLYWLLVNLAGAAPVVVLVDDVQWLDLPSARYLGFLARRLADVPVLLVVASRTGEGDGSPLDDLLTAGDTRLLEPKALSETAVGQLIRPAFGRDAAAEFRGACHAATGGNPLLVRELVRVLVADGVEPDAEAAEAVTAAGPGALRRHLVARLRRRPAAVQAVASAVAVLGDGADLRWVSRQAGLSAPAAATAVETLVRQGFFEDADPPVFVHAVVREVVLSRLPFAERSAQHERAAAVLTEAGLPAERVASHLLKTIPAGDPARVHTLLAAAGEARAQGSPDNAAVYLRRALREPPPPELRSEVNRLLGNCEIHRLAPAEAETHLRLALSLADTPVQRVLGAYSLARVRNARGATDEAVELLAGAVGDLPSDVPAEMAAELEAELVGVARADIGSRARLLTHLDSFCRRPRRSPAIADAQLSMESILAGRPAEEAVDLARRALAGDRLSPDRTAVWAAVQTLVVADLLTEAERHLDRVLATAVRRGLLFPLAFTRGFLARVALLRGDLTSAADHVEQGHAVVSSPDFAAPALEAVTAHLLIEAGRPADADRVIRESVLPDGAEPRTGPDLWLLDARTRLRAVQDDPRAMLADARTCERSYRRWGATLMLDVPWRLRAADAHRRLGDRARAGDLVAEQLRIARSFGVARHVGTALRGAAALAATPADAHRLLAESADLLAHGPAGLELARTLTQLGSRLVEDGDRAAGRAALGRAAEVASRCGATALSERIARALGSRAGPRSRGGAGFTPAERQVVDLATTGSTNRQIAERLYLSEKTVEAHLSNAYRKAGVRSRTQLAARLAGQGAKDDC</sequence>
<evidence type="ECO:0000256" key="2">
    <source>
        <dbReference type="ARBA" id="ARBA00022840"/>
    </source>
</evidence>
<evidence type="ECO:0000313" key="5">
    <source>
        <dbReference type="Proteomes" id="UP001144096"/>
    </source>
</evidence>
<dbReference type="InterPro" id="IPR041664">
    <property type="entry name" value="AAA_16"/>
</dbReference>